<dbReference type="OrthoDB" id="92254at2"/>
<sequence>MCLMKRVNWFVVFIGVLSSSSVSGVSELWLNRYAYDAIQQGFNKKDISVYNKKRSDIDNYALAAYTDYRAFLFDITNKTSDQVNQFSLDYSDYPFSVSIRADYLNAMIASKNWKSLLDYQTTPPRDQDYQCWYYTAFYHQDNKEMAFIGAKKLWLNGESVSNACNRLFSYWDEAGKRTDDVIFQRALLAVESKNPRLITYLRKLASNDEMKDLMSEMLRLYKQPDKLIMTFETKKDSRFNRDYAQVMFRHLARHDIDNAYEVSAFLNDHFSFSENEFQPSLEYAAVRLLDIKDEERIQWRDKTFEQSTNDQALVQRIRLAIRKAEWKNIKHWILRLSEEEQASYRWQYWLGRSEISLGKQESGEARLKRIAGERHFYSVAAAITLNRMVKYPISSVDFHTDKLSPFRPDIERVNELLNLGKEAAAKSQWRHLISRVGKSDKALLTRYAITKNWNAFAHDATLVGELWDYIELRFPVRYQAIFKEYSKKHKVNMITLLSLTRQESGFEPLAHSPVGALGLMQVLPSTAAYVADKYNLDYKKRSVLFNPKKNVEIGSRYLSHLLRHYDQNRALAFAAYNAGPTMVAVWRRQASNEIDIFGYIESISFKETRVYVKNILMFEMYYRDLLKIEGDFLTTSELKWTPSL</sequence>
<dbReference type="Gene3D" id="1.25.20.10">
    <property type="entry name" value="Bacterial muramidases"/>
    <property type="match status" value="1"/>
</dbReference>
<dbReference type="GO" id="GO:0004553">
    <property type="term" value="F:hydrolase activity, hydrolyzing O-glycosyl compounds"/>
    <property type="evidence" value="ECO:0007669"/>
    <property type="project" value="InterPro"/>
</dbReference>
<evidence type="ECO:0000259" key="4">
    <source>
        <dbReference type="Pfam" id="PF14718"/>
    </source>
</evidence>
<dbReference type="PANTHER" id="PTHR37423">
    <property type="entry name" value="SOLUBLE LYTIC MUREIN TRANSGLYCOSYLASE-RELATED"/>
    <property type="match status" value="1"/>
</dbReference>
<dbReference type="InterPro" id="IPR000189">
    <property type="entry name" value="Transglyc_AS"/>
</dbReference>
<dbReference type="PROSITE" id="PS00922">
    <property type="entry name" value="TRANSGLYCOSYLASE"/>
    <property type="match status" value="1"/>
</dbReference>
<dbReference type="GO" id="GO:0000270">
    <property type="term" value="P:peptidoglycan metabolic process"/>
    <property type="evidence" value="ECO:0007669"/>
    <property type="project" value="InterPro"/>
</dbReference>
<dbReference type="InterPro" id="IPR008258">
    <property type="entry name" value="Transglycosylase_SLT_dom_1"/>
</dbReference>
<proteinExistence type="inferred from homology"/>
<dbReference type="GO" id="GO:0016020">
    <property type="term" value="C:membrane"/>
    <property type="evidence" value="ECO:0007669"/>
    <property type="project" value="InterPro"/>
</dbReference>
<dbReference type="PANTHER" id="PTHR37423:SF5">
    <property type="entry name" value="SOLUBLE LYTIC MUREIN TRANSGLYCOSYLASE"/>
    <property type="match status" value="1"/>
</dbReference>
<keyword evidence="2" id="KW-0732">Signal</keyword>
<feature type="domain" description="Transglycosylase SLT" evidence="3">
    <location>
        <begin position="482"/>
        <end position="593"/>
    </location>
</feature>
<dbReference type="EMBL" id="MSCO01000001">
    <property type="protein sequence ID" value="PQJ89210.1"/>
    <property type="molecule type" value="Genomic_DNA"/>
</dbReference>
<feature type="domain" description="Lytic transglycosylase superhelical linker" evidence="4">
    <location>
        <begin position="406"/>
        <end position="470"/>
    </location>
</feature>
<dbReference type="InterPro" id="IPR037061">
    <property type="entry name" value="Lytic_TGlycoase_superhlx_L_sf"/>
</dbReference>
<evidence type="ECO:0000256" key="1">
    <source>
        <dbReference type="ARBA" id="ARBA00007734"/>
    </source>
</evidence>
<gene>
    <name evidence="5" type="ORF">BTO22_06240</name>
</gene>
<dbReference type="InterPro" id="IPR023346">
    <property type="entry name" value="Lysozyme-like_dom_sf"/>
</dbReference>
<accession>A0A2S7XCY0</accession>
<dbReference type="SUPFAM" id="SSF48435">
    <property type="entry name" value="Bacterial muramidases"/>
    <property type="match status" value="1"/>
</dbReference>
<dbReference type="Pfam" id="PF14718">
    <property type="entry name" value="SLT_L"/>
    <property type="match status" value="1"/>
</dbReference>
<dbReference type="InterPro" id="IPR008939">
    <property type="entry name" value="Lytic_TGlycosylase_superhlx_U"/>
</dbReference>
<evidence type="ECO:0000259" key="3">
    <source>
        <dbReference type="Pfam" id="PF01464"/>
    </source>
</evidence>
<dbReference type="SUPFAM" id="SSF53955">
    <property type="entry name" value="Lysozyme-like"/>
    <property type="match status" value="1"/>
</dbReference>
<comment type="similarity">
    <text evidence="1">Belongs to the transglycosylase Slt family.</text>
</comment>
<reference evidence="5 6" key="1">
    <citation type="submission" date="2016-12" db="EMBL/GenBank/DDBJ databases">
        <title>Diversity of luminous bacteria.</title>
        <authorList>
            <person name="Yoshizawa S."/>
            <person name="Kogure K."/>
        </authorList>
    </citation>
    <scope>NUCLEOTIDE SEQUENCE [LARGE SCALE GENOMIC DNA]</scope>
    <source>
        <strain evidence="5 6">ATCC 33715</strain>
    </source>
</reference>
<dbReference type="Proteomes" id="UP000239263">
    <property type="component" value="Unassembled WGS sequence"/>
</dbReference>
<evidence type="ECO:0000256" key="2">
    <source>
        <dbReference type="ARBA" id="ARBA00022729"/>
    </source>
</evidence>
<dbReference type="AlphaFoldDB" id="A0A2S7XCY0"/>
<dbReference type="Gene3D" id="1.10.1240.20">
    <property type="entry name" value="Lytic transglycosylase, superhelical linker domain"/>
    <property type="match status" value="1"/>
</dbReference>
<dbReference type="InterPro" id="IPR012289">
    <property type="entry name" value="Lytic_TGlycosylase_superhlx_L"/>
</dbReference>
<dbReference type="Pfam" id="PF01464">
    <property type="entry name" value="SLT"/>
    <property type="match status" value="1"/>
</dbReference>
<name>A0A2S7XCY0_9GAMM</name>
<dbReference type="GO" id="GO:0042597">
    <property type="term" value="C:periplasmic space"/>
    <property type="evidence" value="ECO:0007669"/>
    <property type="project" value="InterPro"/>
</dbReference>
<dbReference type="GO" id="GO:0008933">
    <property type="term" value="F:peptidoglycan lytic transglycosylase activity"/>
    <property type="evidence" value="ECO:0007669"/>
    <property type="project" value="InterPro"/>
</dbReference>
<dbReference type="CDD" id="cd13401">
    <property type="entry name" value="Slt70-like"/>
    <property type="match status" value="1"/>
</dbReference>
<comment type="caution">
    <text evidence="5">The sequence shown here is derived from an EMBL/GenBank/DDBJ whole genome shotgun (WGS) entry which is preliminary data.</text>
</comment>
<evidence type="ECO:0000313" key="6">
    <source>
        <dbReference type="Proteomes" id="UP000239263"/>
    </source>
</evidence>
<protein>
    <submittedName>
        <fullName evidence="5">Lytic murein transglycosylase</fullName>
    </submittedName>
</protein>
<evidence type="ECO:0000313" key="5">
    <source>
        <dbReference type="EMBL" id="PQJ89210.1"/>
    </source>
</evidence>
<dbReference type="Gene3D" id="1.10.530.10">
    <property type="match status" value="1"/>
</dbReference>
<organism evidence="5 6">
    <name type="scientific">Aliivibrio sifiae</name>
    <dbReference type="NCBI Taxonomy" id="566293"/>
    <lineage>
        <taxon>Bacteria</taxon>
        <taxon>Pseudomonadati</taxon>
        <taxon>Pseudomonadota</taxon>
        <taxon>Gammaproteobacteria</taxon>
        <taxon>Vibrionales</taxon>
        <taxon>Vibrionaceae</taxon>
        <taxon>Aliivibrio</taxon>
    </lineage>
</organism>